<evidence type="ECO:0000313" key="1">
    <source>
        <dbReference type="EMBL" id="AIC11349.1"/>
    </source>
</evidence>
<dbReference type="KEGG" id="xfs:D934_08105"/>
<reference evidence="1 2" key="1">
    <citation type="submission" date="2013-08" db="EMBL/GenBank/DDBJ databases">
        <authorList>
            <person name="Stouthamer R."/>
            <person name="Nunney L."/>
        </authorList>
    </citation>
    <scope>NUCLEOTIDE SEQUENCE [LARGE SCALE GENOMIC DNA]</scope>
    <source>
        <strain evidence="2">ann-1</strain>
    </source>
</reference>
<protein>
    <submittedName>
        <fullName evidence="1">Uncharacterized protein</fullName>
    </submittedName>
</protein>
<dbReference type="EMBL" id="CP006696">
    <property type="protein sequence ID" value="AIC11349.1"/>
    <property type="molecule type" value="Genomic_DNA"/>
</dbReference>
<organism evidence="1 2">
    <name type="scientific">Xylella fastidiosa subsp. sandyi Ann-1</name>
    <dbReference type="NCBI Taxonomy" id="155920"/>
    <lineage>
        <taxon>Bacteria</taxon>
        <taxon>Pseudomonadati</taxon>
        <taxon>Pseudomonadota</taxon>
        <taxon>Gammaproteobacteria</taxon>
        <taxon>Lysobacterales</taxon>
        <taxon>Lysobacteraceae</taxon>
        <taxon>Xylella</taxon>
    </lineage>
</organism>
<gene>
    <name evidence="1" type="ORF">D934_08105</name>
</gene>
<name>A0A060H3J2_XYLFS</name>
<evidence type="ECO:0000313" key="2">
    <source>
        <dbReference type="Proteomes" id="UP000027215"/>
    </source>
</evidence>
<dbReference type="AlphaFoldDB" id="A0A060H3J2"/>
<dbReference type="Proteomes" id="UP000027215">
    <property type="component" value="Chromosome"/>
</dbReference>
<sequence>MLHKKLLGFWQIESVKFALQAKGFSAAMLKWMKFILVAGRKTNTLCVV</sequence>
<dbReference type="HOGENOM" id="CLU_3159562_0_0_6"/>
<dbReference type="PATRIC" id="fig|155920.8.peg.1875"/>
<proteinExistence type="predicted"/>
<accession>A0A060H3J2</accession>